<evidence type="ECO:0008006" key="3">
    <source>
        <dbReference type="Google" id="ProtNLM"/>
    </source>
</evidence>
<proteinExistence type="predicted"/>
<dbReference type="EMBL" id="FQXN01000002">
    <property type="protein sequence ID" value="SHH30274.1"/>
    <property type="molecule type" value="Genomic_DNA"/>
</dbReference>
<keyword evidence="2" id="KW-1185">Reference proteome</keyword>
<organism evidence="1 2">
    <name type="scientific">Thermosipho atlanticus DSM 15807</name>
    <dbReference type="NCBI Taxonomy" id="1123380"/>
    <lineage>
        <taxon>Bacteria</taxon>
        <taxon>Thermotogati</taxon>
        <taxon>Thermotogota</taxon>
        <taxon>Thermotogae</taxon>
        <taxon>Thermotogales</taxon>
        <taxon>Fervidobacteriaceae</taxon>
        <taxon>Thermosipho</taxon>
    </lineage>
</organism>
<accession>A0A1M5RVL0</accession>
<name>A0A1M5RVL0_9BACT</name>
<evidence type="ECO:0000313" key="1">
    <source>
        <dbReference type="EMBL" id="SHH30274.1"/>
    </source>
</evidence>
<dbReference type="STRING" id="1123380.SAMN02745199_0646"/>
<sequence>MKKVLVGLLLILSLISFSEIYSIKIDDTPLGTAVLREITDEVYQVVTTIDYGVFYTIESTTTYDGPYFKDYIATFSVDGTTTGRIIGSYDGEVANFTFESQVSSNTISLNKQNLVILDNNFMLSHFLKIIEYPSPIFEIVIPQLLFNPSKTEYAVGEAILNKKGDTFVISFENEKILITVKDNKIYKIEYPDSSITVELVENEDF</sequence>
<dbReference type="RefSeq" id="WP_073072133.1">
    <property type="nucleotide sequence ID" value="NZ_FQXN01000002.1"/>
</dbReference>
<dbReference type="OrthoDB" id="47563at2"/>
<dbReference type="Proteomes" id="UP000242592">
    <property type="component" value="Unassembled WGS sequence"/>
</dbReference>
<protein>
    <recommendedName>
        <fullName evidence="3">Outer membrane lipoprotein-sorting protein</fullName>
    </recommendedName>
</protein>
<evidence type="ECO:0000313" key="2">
    <source>
        <dbReference type="Proteomes" id="UP000242592"/>
    </source>
</evidence>
<reference evidence="2" key="1">
    <citation type="submission" date="2016-11" db="EMBL/GenBank/DDBJ databases">
        <authorList>
            <person name="Varghese N."/>
            <person name="Submissions S."/>
        </authorList>
    </citation>
    <scope>NUCLEOTIDE SEQUENCE [LARGE SCALE GENOMIC DNA]</scope>
    <source>
        <strain evidence="2">DSM 15807</strain>
    </source>
</reference>
<gene>
    <name evidence="1" type="ORF">SAMN02745199_0646</name>
</gene>
<dbReference type="AlphaFoldDB" id="A0A1M5RVL0"/>